<dbReference type="Proteomes" id="UP000613840">
    <property type="component" value="Unassembled WGS sequence"/>
</dbReference>
<evidence type="ECO:0000313" key="1">
    <source>
        <dbReference type="EMBL" id="GGL80915.1"/>
    </source>
</evidence>
<sequence>MLACSEAVVVTEAVLRWVPGVELLTLSVEMTGGTPRLRLHAREWVGGQQVAVVLGLVEGDHREGDPLFDRSWWVWRNWSRTVFASSTVGWVLVEVTAGQVHYPLGYERSHDHPATVAEVATGS</sequence>
<name>A0A917SGE4_9ACTN</name>
<protein>
    <submittedName>
        <fullName evidence="1">Uncharacterized protein</fullName>
    </submittedName>
</protein>
<dbReference type="RefSeq" id="WP_188897906.1">
    <property type="nucleotide sequence ID" value="NZ_BMMZ01000016.1"/>
</dbReference>
<accession>A0A917SGE4</accession>
<keyword evidence="2" id="KW-1185">Reference proteome</keyword>
<reference evidence="1" key="2">
    <citation type="submission" date="2020-09" db="EMBL/GenBank/DDBJ databases">
        <authorList>
            <person name="Sun Q."/>
            <person name="Zhou Y."/>
        </authorList>
    </citation>
    <scope>NUCLEOTIDE SEQUENCE</scope>
    <source>
        <strain evidence="1">CGMCC 4.7306</strain>
    </source>
</reference>
<reference evidence="1" key="1">
    <citation type="journal article" date="2014" name="Int. J. Syst. Evol. Microbiol.">
        <title>Complete genome sequence of Corynebacterium casei LMG S-19264T (=DSM 44701T), isolated from a smear-ripened cheese.</title>
        <authorList>
            <consortium name="US DOE Joint Genome Institute (JGI-PGF)"/>
            <person name="Walter F."/>
            <person name="Albersmeier A."/>
            <person name="Kalinowski J."/>
            <person name="Ruckert C."/>
        </authorList>
    </citation>
    <scope>NUCLEOTIDE SEQUENCE</scope>
    <source>
        <strain evidence="1">CGMCC 4.7306</strain>
    </source>
</reference>
<proteinExistence type="predicted"/>
<evidence type="ECO:0000313" key="2">
    <source>
        <dbReference type="Proteomes" id="UP000613840"/>
    </source>
</evidence>
<organism evidence="1 2">
    <name type="scientific">Microlunatus endophyticus</name>
    <dbReference type="NCBI Taxonomy" id="1716077"/>
    <lineage>
        <taxon>Bacteria</taxon>
        <taxon>Bacillati</taxon>
        <taxon>Actinomycetota</taxon>
        <taxon>Actinomycetes</taxon>
        <taxon>Propionibacteriales</taxon>
        <taxon>Propionibacteriaceae</taxon>
        <taxon>Microlunatus</taxon>
    </lineage>
</organism>
<dbReference type="AlphaFoldDB" id="A0A917SGE4"/>
<gene>
    <name evidence="1" type="ORF">GCM10011575_44050</name>
</gene>
<dbReference type="EMBL" id="BMMZ01000016">
    <property type="protein sequence ID" value="GGL80915.1"/>
    <property type="molecule type" value="Genomic_DNA"/>
</dbReference>
<comment type="caution">
    <text evidence="1">The sequence shown here is derived from an EMBL/GenBank/DDBJ whole genome shotgun (WGS) entry which is preliminary data.</text>
</comment>